<dbReference type="GO" id="GO:0030246">
    <property type="term" value="F:carbohydrate binding"/>
    <property type="evidence" value="ECO:0007669"/>
    <property type="project" value="UniProtKB-KW"/>
</dbReference>
<protein>
    <recommendedName>
        <fullName evidence="5">C-type lectin domain-containing protein</fullName>
    </recommendedName>
</protein>
<comment type="caution">
    <text evidence="6">The sequence shown here is derived from an EMBL/GenBank/DDBJ whole genome shotgun (WGS) entry which is preliminary data.</text>
</comment>
<dbReference type="PROSITE" id="PS50041">
    <property type="entry name" value="C_TYPE_LECTIN_2"/>
    <property type="match status" value="1"/>
</dbReference>
<evidence type="ECO:0000256" key="1">
    <source>
        <dbReference type="ARBA" id="ARBA00022734"/>
    </source>
</evidence>
<dbReference type="SMART" id="SM00034">
    <property type="entry name" value="CLECT"/>
    <property type="match status" value="1"/>
</dbReference>
<dbReference type="SUPFAM" id="SSF56436">
    <property type="entry name" value="C-type lectin-like"/>
    <property type="match status" value="1"/>
</dbReference>
<evidence type="ECO:0000256" key="2">
    <source>
        <dbReference type="ARBA" id="ARBA00023157"/>
    </source>
</evidence>
<evidence type="ECO:0000313" key="6">
    <source>
        <dbReference type="EMBL" id="KAK7910121.1"/>
    </source>
</evidence>
<dbReference type="PANTHER" id="PTHR22803">
    <property type="entry name" value="MANNOSE, PHOSPHOLIPASE, LECTIN RECEPTOR RELATED"/>
    <property type="match status" value="1"/>
</dbReference>
<dbReference type="EMBL" id="JBBPFD010000010">
    <property type="protein sequence ID" value="KAK7910121.1"/>
    <property type="molecule type" value="Genomic_DNA"/>
</dbReference>
<dbReference type="Pfam" id="PF00059">
    <property type="entry name" value="Lectin_C"/>
    <property type="match status" value="1"/>
</dbReference>
<feature type="transmembrane region" description="Helical" evidence="4">
    <location>
        <begin position="35"/>
        <end position="59"/>
    </location>
</feature>
<keyword evidence="3" id="KW-0175">Coiled coil</keyword>
<keyword evidence="7" id="KW-1185">Reference proteome</keyword>
<keyword evidence="4" id="KW-0472">Membrane</keyword>
<reference evidence="7" key="1">
    <citation type="submission" date="2024-04" db="EMBL/GenBank/DDBJ databases">
        <title>Salinicola lusitanus LLJ914,a marine bacterium isolated from the Okinawa Trough.</title>
        <authorList>
            <person name="Li J."/>
        </authorList>
    </citation>
    <scope>NUCLEOTIDE SEQUENCE [LARGE SCALE GENOMIC DNA]</scope>
</reference>
<evidence type="ECO:0000313" key="7">
    <source>
        <dbReference type="Proteomes" id="UP001460270"/>
    </source>
</evidence>
<dbReference type="InterPro" id="IPR018378">
    <property type="entry name" value="C-type_lectin_CS"/>
</dbReference>
<feature type="coiled-coil region" evidence="3">
    <location>
        <begin position="63"/>
        <end position="97"/>
    </location>
</feature>
<feature type="domain" description="C-type lectin" evidence="5">
    <location>
        <begin position="158"/>
        <end position="276"/>
    </location>
</feature>
<gene>
    <name evidence="6" type="ORF">WMY93_014805</name>
</gene>
<dbReference type="Gene3D" id="3.10.100.10">
    <property type="entry name" value="Mannose-Binding Protein A, subunit A"/>
    <property type="match status" value="1"/>
</dbReference>
<evidence type="ECO:0000256" key="4">
    <source>
        <dbReference type="SAM" id="Phobius"/>
    </source>
</evidence>
<dbReference type="InterPro" id="IPR033989">
    <property type="entry name" value="CD209-like_CTLD"/>
</dbReference>
<dbReference type="InterPro" id="IPR050111">
    <property type="entry name" value="C-type_lectin/snaclec_domain"/>
</dbReference>
<keyword evidence="4" id="KW-1133">Transmembrane helix</keyword>
<dbReference type="InterPro" id="IPR016186">
    <property type="entry name" value="C-type_lectin-like/link_sf"/>
</dbReference>
<organism evidence="6 7">
    <name type="scientific">Mugilogobius chulae</name>
    <name type="common">yellowstripe goby</name>
    <dbReference type="NCBI Taxonomy" id="88201"/>
    <lineage>
        <taxon>Eukaryota</taxon>
        <taxon>Metazoa</taxon>
        <taxon>Chordata</taxon>
        <taxon>Craniata</taxon>
        <taxon>Vertebrata</taxon>
        <taxon>Euteleostomi</taxon>
        <taxon>Actinopterygii</taxon>
        <taxon>Neopterygii</taxon>
        <taxon>Teleostei</taxon>
        <taxon>Neoteleostei</taxon>
        <taxon>Acanthomorphata</taxon>
        <taxon>Gobiaria</taxon>
        <taxon>Gobiiformes</taxon>
        <taxon>Gobioidei</taxon>
        <taxon>Gobiidae</taxon>
        <taxon>Gobionellinae</taxon>
        <taxon>Mugilogobius</taxon>
    </lineage>
</organism>
<evidence type="ECO:0000256" key="3">
    <source>
        <dbReference type="SAM" id="Coils"/>
    </source>
</evidence>
<dbReference type="Proteomes" id="UP001460270">
    <property type="component" value="Unassembled WGS sequence"/>
</dbReference>
<keyword evidence="4" id="KW-0812">Transmembrane</keyword>
<dbReference type="InterPro" id="IPR001304">
    <property type="entry name" value="C-type_lectin-like"/>
</dbReference>
<accession>A0AAW0P5D3</accession>
<evidence type="ECO:0000259" key="5">
    <source>
        <dbReference type="PROSITE" id="PS50041"/>
    </source>
</evidence>
<sequence length="282" mass="32156">MTTRFHDEPEDDNSTFWKNEPAPLKYSVLSRTPRWLVPALISTFVLVLIIAFGVSNAGLSSRIGLMEETISNLSASLTNAQKESKEASKEAQRLKFSVMSNRDQLNSVAESIKELAQLETLTKTVMSLKCAIDEIINNRNNVSGTLGSGCCPLQWDRFESSCYLFSKEALTWHDARDWCHAHQSQLLILVTDKDWDYVNKHAMGTFYWVGLSDENGKWEWVNGTPYTIDRRRWRPGQPDNWDGHQMGDGTEDCAHLHSDARLNDLHCSTRLRFICQKHSTQS</sequence>
<keyword evidence="2" id="KW-1015">Disulfide bond</keyword>
<dbReference type="InterPro" id="IPR016187">
    <property type="entry name" value="CTDL_fold"/>
</dbReference>
<proteinExistence type="predicted"/>
<keyword evidence="1" id="KW-0430">Lectin</keyword>
<dbReference type="CDD" id="cd03590">
    <property type="entry name" value="CLECT_DC-SIGN_like"/>
    <property type="match status" value="1"/>
</dbReference>
<name>A0AAW0P5D3_9GOBI</name>
<dbReference type="AlphaFoldDB" id="A0AAW0P5D3"/>
<dbReference type="PROSITE" id="PS00615">
    <property type="entry name" value="C_TYPE_LECTIN_1"/>
    <property type="match status" value="1"/>
</dbReference>